<dbReference type="InterPro" id="IPR026992">
    <property type="entry name" value="DIOX_N"/>
</dbReference>
<accession>A0A7J6G8P9</accession>
<dbReference type="PANTHER" id="PTHR47991">
    <property type="entry name" value="OXOGLUTARATE/IRON-DEPENDENT DIOXYGENASE"/>
    <property type="match status" value="1"/>
</dbReference>
<dbReference type="EMBL" id="JAATIQ010000136">
    <property type="protein sequence ID" value="KAF4378479.1"/>
    <property type="molecule type" value="Genomic_DNA"/>
</dbReference>
<keyword evidence="3 8" id="KW-0479">Metal-binding</keyword>
<dbReference type="SUPFAM" id="SSF51197">
    <property type="entry name" value="Clavaminate synthase-like"/>
    <property type="match status" value="1"/>
</dbReference>
<keyword evidence="7 8" id="KW-0408">Iron</keyword>
<evidence type="ECO:0000256" key="3">
    <source>
        <dbReference type="ARBA" id="ARBA00022723"/>
    </source>
</evidence>
<dbReference type="Pfam" id="PF03171">
    <property type="entry name" value="2OG-FeII_Oxy"/>
    <property type="match status" value="1"/>
</dbReference>
<evidence type="ECO:0000256" key="7">
    <source>
        <dbReference type="ARBA" id="ARBA00023004"/>
    </source>
</evidence>
<evidence type="ECO:0000256" key="6">
    <source>
        <dbReference type="ARBA" id="ARBA00023002"/>
    </source>
</evidence>
<name>A0A7J6G8P9_CANSA</name>
<evidence type="ECO:0000256" key="1">
    <source>
        <dbReference type="ARBA" id="ARBA00001961"/>
    </source>
</evidence>
<evidence type="ECO:0000313" key="12">
    <source>
        <dbReference type="Proteomes" id="UP000583929"/>
    </source>
</evidence>
<dbReference type="InterPro" id="IPR027443">
    <property type="entry name" value="IPNS-like_sf"/>
</dbReference>
<evidence type="ECO:0000256" key="2">
    <source>
        <dbReference type="ARBA" id="ARBA00008056"/>
    </source>
</evidence>
<dbReference type="GO" id="GO:0031418">
    <property type="term" value="F:L-ascorbic acid binding"/>
    <property type="evidence" value="ECO:0007669"/>
    <property type="project" value="UniProtKB-KW"/>
</dbReference>
<comment type="similarity">
    <text evidence="2 8">Belongs to the iron/ascorbate-dependent oxidoreductase family.</text>
</comment>
<dbReference type="GO" id="GO:0051213">
    <property type="term" value="F:dioxygenase activity"/>
    <property type="evidence" value="ECO:0007669"/>
    <property type="project" value="UniProtKB-KW"/>
</dbReference>
<comment type="cofactor">
    <cofactor evidence="1">
        <name>L-ascorbate</name>
        <dbReference type="ChEBI" id="CHEBI:38290"/>
    </cofactor>
</comment>
<dbReference type="FunFam" id="2.60.120.330:FF:000023">
    <property type="entry name" value="Feruloyl CoA ortho-hydroxylase 1"/>
    <property type="match status" value="1"/>
</dbReference>
<feature type="domain" description="Fe2OG dioxygenase" evidence="10">
    <location>
        <begin position="295"/>
        <end position="398"/>
    </location>
</feature>
<organism evidence="11 12">
    <name type="scientific">Cannabis sativa</name>
    <name type="common">Hemp</name>
    <name type="synonym">Marijuana</name>
    <dbReference type="NCBI Taxonomy" id="3483"/>
    <lineage>
        <taxon>Eukaryota</taxon>
        <taxon>Viridiplantae</taxon>
        <taxon>Streptophyta</taxon>
        <taxon>Embryophyta</taxon>
        <taxon>Tracheophyta</taxon>
        <taxon>Spermatophyta</taxon>
        <taxon>Magnoliopsida</taxon>
        <taxon>eudicotyledons</taxon>
        <taxon>Gunneridae</taxon>
        <taxon>Pentapetalae</taxon>
        <taxon>rosids</taxon>
        <taxon>fabids</taxon>
        <taxon>Rosales</taxon>
        <taxon>Cannabaceae</taxon>
        <taxon>Cannabis</taxon>
    </lineage>
</organism>
<sequence>MNSRLTTLARTLKSTSKKLFSSSTQSTSTTSQFPQTLVGLRALLAAESPSLTDFADNLKSNSSYSVEVGTKKNPLSQAQMDEGGRPRRREMASALSNSFNVTEFVVNQGNGVKGLADLGIEAVPQQYIQPLHERFDSSITNPQHSTIPIIDFSNSDDPQVKEAICEAAANWGFFQIVNHGIPIDILHGLKASVHRFFDLPVPEKRKYLKDSPSESVRLATSFSPRAEQVLEWKDYLMMLYVSEDEASASWPPECRHEAIEYMKRAEIVIKRLLQVLLDKLNVKEIDKENEHMLMGAMRLNFNYYPKCPNPELTAGVGRHSDISTITVLLQDDSGGLFVHREGDITDSWIHVPPVNGALVINVGDVLQIMSNDLYKSVEHRAVPNRNTSRISIPIFVNPEPQALIGPLPQVLESGERPIYKQVKYSDYFSHFFSKPHDGKKAIEFAKLHV</sequence>
<keyword evidence="6 8" id="KW-0560">Oxidoreductase</keyword>
<comment type="caution">
    <text evidence="11">The sequence shown here is derived from an EMBL/GenBank/DDBJ whole genome shotgun (WGS) entry which is preliminary data.</text>
</comment>
<dbReference type="InterPro" id="IPR050295">
    <property type="entry name" value="Plant_2OG-oxidoreductases"/>
</dbReference>
<feature type="region of interest" description="Disordered" evidence="9">
    <location>
        <begin position="65"/>
        <end position="86"/>
    </location>
</feature>
<protein>
    <recommendedName>
        <fullName evidence="10">Fe2OG dioxygenase domain-containing protein</fullName>
    </recommendedName>
</protein>
<evidence type="ECO:0000313" key="11">
    <source>
        <dbReference type="EMBL" id="KAF4378479.1"/>
    </source>
</evidence>
<reference evidence="11 12" key="1">
    <citation type="journal article" date="2020" name="bioRxiv">
        <title>Sequence and annotation of 42 cannabis genomes reveals extensive copy number variation in cannabinoid synthesis and pathogen resistance genes.</title>
        <authorList>
            <person name="Mckernan K.J."/>
            <person name="Helbert Y."/>
            <person name="Kane L.T."/>
            <person name="Ebling H."/>
            <person name="Zhang L."/>
            <person name="Liu B."/>
            <person name="Eaton Z."/>
            <person name="Mclaughlin S."/>
            <person name="Kingan S."/>
            <person name="Baybayan P."/>
            <person name="Concepcion G."/>
            <person name="Jordan M."/>
            <person name="Riva A."/>
            <person name="Barbazuk W."/>
            <person name="Harkins T."/>
        </authorList>
    </citation>
    <scope>NUCLEOTIDE SEQUENCE [LARGE SCALE GENOMIC DNA]</scope>
    <source>
        <strain evidence="12">cv. Jamaican Lion 4</strain>
        <tissue evidence="11">Leaf</tissue>
    </source>
</reference>
<dbReference type="AlphaFoldDB" id="A0A7J6G8P9"/>
<proteinExistence type="inferred from homology"/>
<evidence type="ECO:0000256" key="9">
    <source>
        <dbReference type="SAM" id="MobiDB-lite"/>
    </source>
</evidence>
<dbReference type="InterPro" id="IPR044861">
    <property type="entry name" value="IPNS-like_FE2OG_OXY"/>
</dbReference>
<gene>
    <name evidence="11" type="ORF">G4B88_027539</name>
</gene>
<dbReference type="Proteomes" id="UP000583929">
    <property type="component" value="Unassembled WGS sequence"/>
</dbReference>
<dbReference type="GO" id="GO:0009805">
    <property type="term" value="P:coumarin biosynthetic process"/>
    <property type="evidence" value="ECO:0007669"/>
    <property type="project" value="UniProtKB-ARBA"/>
</dbReference>
<keyword evidence="5" id="KW-0223">Dioxygenase</keyword>
<evidence type="ECO:0000256" key="4">
    <source>
        <dbReference type="ARBA" id="ARBA00022896"/>
    </source>
</evidence>
<evidence type="ECO:0000259" key="10">
    <source>
        <dbReference type="PROSITE" id="PS51471"/>
    </source>
</evidence>
<dbReference type="PROSITE" id="PS51471">
    <property type="entry name" value="FE2OG_OXY"/>
    <property type="match status" value="1"/>
</dbReference>
<dbReference type="Pfam" id="PF14226">
    <property type="entry name" value="DIOX_N"/>
    <property type="match status" value="1"/>
</dbReference>
<keyword evidence="4" id="KW-0847">Vitamin C</keyword>
<dbReference type="GO" id="GO:0046872">
    <property type="term" value="F:metal ion binding"/>
    <property type="evidence" value="ECO:0007669"/>
    <property type="project" value="UniProtKB-KW"/>
</dbReference>
<evidence type="ECO:0000256" key="8">
    <source>
        <dbReference type="RuleBase" id="RU003682"/>
    </source>
</evidence>
<dbReference type="InterPro" id="IPR005123">
    <property type="entry name" value="Oxoglu/Fe-dep_dioxygenase_dom"/>
</dbReference>
<dbReference type="Gene3D" id="2.60.120.330">
    <property type="entry name" value="B-lactam Antibiotic, Isopenicillin N Synthase, Chain"/>
    <property type="match status" value="1"/>
</dbReference>
<keyword evidence="12" id="KW-1185">Reference proteome</keyword>
<evidence type="ECO:0000256" key="5">
    <source>
        <dbReference type="ARBA" id="ARBA00022964"/>
    </source>
</evidence>